<gene>
    <name evidence="9" type="ORF">HHI36_022717</name>
</gene>
<feature type="transmembrane region" description="Helical" evidence="7">
    <location>
        <begin position="38"/>
        <end position="59"/>
    </location>
</feature>
<evidence type="ECO:0000256" key="8">
    <source>
        <dbReference type="SAM" id="Coils"/>
    </source>
</evidence>
<name>A0ABD2N0Q4_9CUCU</name>
<keyword evidence="8" id="KW-0175">Coiled coil</keyword>
<sequence length="97" mass="11052">MTKLLEWLTAFSILVTIWIALLTKKVDNSFVEQHPQLLLYSPFIAIILFGLFALAVVLYRTFTFNNAELAAAELQKEIQEARTSLTKLGYKFPSKLS</sequence>
<accession>A0ABD2N0Q4</accession>
<comment type="subunit">
    <text evidence="7">Component of the dolichol-phosphate mannose (DPM) synthase complex.</text>
</comment>
<evidence type="ECO:0000256" key="1">
    <source>
        <dbReference type="ARBA" id="ARBA00004477"/>
    </source>
</evidence>
<keyword evidence="3 7" id="KW-0812">Transmembrane</keyword>
<protein>
    <recommendedName>
        <fullName evidence="7">Dolichol-phosphate mannosyltransferase subunit 3</fullName>
    </recommendedName>
</protein>
<comment type="similarity">
    <text evidence="2 7">Belongs to the DPM3 family.</text>
</comment>
<evidence type="ECO:0000256" key="7">
    <source>
        <dbReference type="RuleBase" id="RU365085"/>
    </source>
</evidence>
<evidence type="ECO:0000313" key="10">
    <source>
        <dbReference type="Proteomes" id="UP001516400"/>
    </source>
</evidence>
<dbReference type="EMBL" id="JABFTP020000042">
    <property type="protein sequence ID" value="KAL3272234.1"/>
    <property type="molecule type" value="Genomic_DNA"/>
</dbReference>
<reference evidence="9 10" key="1">
    <citation type="journal article" date="2021" name="BMC Biol.">
        <title>Horizontally acquired antibacterial genes associated with adaptive radiation of ladybird beetles.</title>
        <authorList>
            <person name="Li H.S."/>
            <person name="Tang X.F."/>
            <person name="Huang Y.H."/>
            <person name="Xu Z.Y."/>
            <person name="Chen M.L."/>
            <person name="Du X.Y."/>
            <person name="Qiu B.Y."/>
            <person name="Chen P.T."/>
            <person name="Zhang W."/>
            <person name="Slipinski A."/>
            <person name="Escalona H.E."/>
            <person name="Waterhouse R.M."/>
            <person name="Zwick A."/>
            <person name="Pang H."/>
        </authorList>
    </citation>
    <scope>NUCLEOTIDE SEQUENCE [LARGE SCALE GENOMIC DNA]</scope>
    <source>
        <strain evidence="9">SYSU2018</strain>
    </source>
</reference>
<keyword evidence="4 7" id="KW-0256">Endoplasmic reticulum</keyword>
<evidence type="ECO:0000313" key="9">
    <source>
        <dbReference type="EMBL" id="KAL3272234.1"/>
    </source>
</evidence>
<evidence type="ECO:0000256" key="2">
    <source>
        <dbReference type="ARBA" id="ARBA00010430"/>
    </source>
</evidence>
<dbReference type="PANTHER" id="PTHR16433:SF0">
    <property type="entry name" value="DOLICHOL-PHOSPHATE MANNOSYLTRANSFERASE SUBUNIT 3"/>
    <property type="match status" value="1"/>
</dbReference>
<comment type="subcellular location">
    <subcellularLocation>
        <location evidence="1 7">Endoplasmic reticulum membrane</location>
        <topology evidence="1 7">Multi-pass membrane protein</topology>
    </subcellularLocation>
</comment>
<keyword evidence="6 7" id="KW-0472">Membrane</keyword>
<dbReference type="Proteomes" id="UP001516400">
    <property type="component" value="Unassembled WGS sequence"/>
</dbReference>
<dbReference type="InterPro" id="IPR013174">
    <property type="entry name" value="DPM3"/>
</dbReference>
<feature type="coiled-coil region" evidence="8">
    <location>
        <begin position="64"/>
        <end position="91"/>
    </location>
</feature>
<keyword evidence="5 7" id="KW-1133">Transmembrane helix</keyword>
<evidence type="ECO:0000256" key="3">
    <source>
        <dbReference type="ARBA" id="ARBA00022692"/>
    </source>
</evidence>
<dbReference type="PANTHER" id="PTHR16433">
    <property type="entry name" value="DOLICHOL-PHOSPHATE MANNOSYLTRANSFERASE SUBUNIT 3"/>
    <property type="match status" value="1"/>
</dbReference>
<comment type="function">
    <text evidence="7">Stabilizer subunit of the dolichol-phosphate mannose (DPM) synthase complex; tethers catalytic subunit to the ER.</text>
</comment>
<evidence type="ECO:0000256" key="6">
    <source>
        <dbReference type="ARBA" id="ARBA00023136"/>
    </source>
</evidence>
<dbReference type="Pfam" id="PF08285">
    <property type="entry name" value="DPM3"/>
    <property type="match status" value="1"/>
</dbReference>
<feature type="transmembrane region" description="Helical" evidence="7">
    <location>
        <begin position="7"/>
        <end position="26"/>
    </location>
</feature>
<dbReference type="GO" id="GO:0005789">
    <property type="term" value="C:endoplasmic reticulum membrane"/>
    <property type="evidence" value="ECO:0007669"/>
    <property type="project" value="UniProtKB-SubCell"/>
</dbReference>
<proteinExistence type="inferred from homology"/>
<evidence type="ECO:0000256" key="5">
    <source>
        <dbReference type="ARBA" id="ARBA00022989"/>
    </source>
</evidence>
<comment type="pathway">
    <text evidence="7">Protein modification; protein glycosylation.</text>
</comment>
<keyword evidence="10" id="KW-1185">Reference proteome</keyword>
<dbReference type="AlphaFoldDB" id="A0ABD2N0Q4"/>
<comment type="caution">
    <text evidence="9">The sequence shown here is derived from an EMBL/GenBank/DDBJ whole genome shotgun (WGS) entry which is preliminary data.</text>
</comment>
<evidence type="ECO:0000256" key="4">
    <source>
        <dbReference type="ARBA" id="ARBA00022824"/>
    </source>
</evidence>
<organism evidence="9 10">
    <name type="scientific">Cryptolaemus montrouzieri</name>
    <dbReference type="NCBI Taxonomy" id="559131"/>
    <lineage>
        <taxon>Eukaryota</taxon>
        <taxon>Metazoa</taxon>
        <taxon>Ecdysozoa</taxon>
        <taxon>Arthropoda</taxon>
        <taxon>Hexapoda</taxon>
        <taxon>Insecta</taxon>
        <taxon>Pterygota</taxon>
        <taxon>Neoptera</taxon>
        <taxon>Endopterygota</taxon>
        <taxon>Coleoptera</taxon>
        <taxon>Polyphaga</taxon>
        <taxon>Cucujiformia</taxon>
        <taxon>Coccinelloidea</taxon>
        <taxon>Coccinellidae</taxon>
        <taxon>Scymninae</taxon>
        <taxon>Scymnini</taxon>
        <taxon>Cryptolaemus</taxon>
    </lineage>
</organism>